<proteinExistence type="inferred from homology"/>
<dbReference type="GO" id="GO:0008483">
    <property type="term" value="F:transaminase activity"/>
    <property type="evidence" value="ECO:0007669"/>
    <property type="project" value="UniProtKB-KW"/>
</dbReference>
<evidence type="ECO:0000256" key="1">
    <source>
        <dbReference type="ARBA" id="ARBA00001933"/>
    </source>
</evidence>
<protein>
    <recommendedName>
        <fullName evidence="6">Aminotransferase</fullName>
        <ecNumber evidence="6">2.6.1.-</ecNumber>
    </recommendedName>
</protein>
<evidence type="ECO:0000313" key="9">
    <source>
        <dbReference type="Proteomes" id="UP000030635"/>
    </source>
</evidence>
<dbReference type="Proteomes" id="UP000030635">
    <property type="component" value="Chromosome"/>
</dbReference>
<evidence type="ECO:0000313" key="8">
    <source>
        <dbReference type="EMBL" id="AIY82581.1"/>
    </source>
</evidence>
<keyword evidence="3 6" id="KW-0032">Aminotransferase</keyword>
<dbReference type="Gene3D" id="3.90.1150.10">
    <property type="entry name" value="Aspartate Aminotransferase, domain 1"/>
    <property type="match status" value="1"/>
</dbReference>
<dbReference type="SUPFAM" id="SSF53383">
    <property type="entry name" value="PLP-dependent transferases"/>
    <property type="match status" value="1"/>
</dbReference>
<evidence type="ECO:0000256" key="3">
    <source>
        <dbReference type="ARBA" id="ARBA00022576"/>
    </source>
</evidence>
<evidence type="ECO:0000256" key="2">
    <source>
        <dbReference type="ARBA" id="ARBA00007441"/>
    </source>
</evidence>
<keyword evidence="9" id="KW-1185">Reference proteome</keyword>
<dbReference type="FunFam" id="3.40.640.10:FF:000033">
    <property type="entry name" value="Aspartate aminotransferase"/>
    <property type="match status" value="1"/>
</dbReference>
<dbReference type="GO" id="GO:0006520">
    <property type="term" value="P:amino acid metabolic process"/>
    <property type="evidence" value="ECO:0007669"/>
    <property type="project" value="InterPro"/>
</dbReference>
<dbReference type="HOGENOM" id="CLU_017584_4_3_9"/>
<dbReference type="InterPro" id="IPR015421">
    <property type="entry name" value="PyrdxlP-dep_Trfase_major"/>
</dbReference>
<dbReference type="PANTHER" id="PTHR46383:SF1">
    <property type="entry name" value="ASPARTATE AMINOTRANSFERASE"/>
    <property type="match status" value="1"/>
</dbReference>
<dbReference type="PANTHER" id="PTHR46383">
    <property type="entry name" value="ASPARTATE AMINOTRANSFERASE"/>
    <property type="match status" value="1"/>
</dbReference>
<evidence type="ECO:0000259" key="7">
    <source>
        <dbReference type="Pfam" id="PF00155"/>
    </source>
</evidence>
<dbReference type="Pfam" id="PF00155">
    <property type="entry name" value="Aminotran_1_2"/>
    <property type="match status" value="1"/>
</dbReference>
<keyword evidence="5" id="KW-0663">Pyridoxal phosphate</keyword>
<dbReference type="PRINTS" id="PR00753">
    <property type="entry name" value="ACCSYNTHASE"/>
</dbReference>
<feature type="domain" description="Aminotransferase class I/classII large" evidence="7">
    <location>
        <begin position="31"/>
        <end position="389"/>
    </location>
</feature>
<sequence length="397" mass="44221">MKLSKKAEDISPSITLAITAKAKELKESGVDVISFGAGEPDFNTPSNIIEAAYKAMKEGKTKYTATSGIKELKEEICKKFLRDNGLKYDLDQIIVCTGAKQCLADAFMAILNEGDEVIIPTPYWVSYPELVKIAGGVPVFMEGSIENHFKYEIEKLENIVTSKTKAIIINSPNNPTGTIYNKEELLELAKFAENHNLIIIADEIYEKLIYDGERHISIASLTDYAYNNTIVINGLSKAAAMTGWRIGYAAANKEIIKLMTSIQSHMTSNTNSITQYAAIEALSNTEDSLNKMVKEFDNRRKYMIKRLDSIKGINYILPKGAFYIMVNVSGVYGKSINEEKITDSLSFSKELLKEENVAVIPGIGFGLDDYIRLSYATSMENIESGIDRIEKFLNKLN</sequence>
<dbReference type="InterPro" id="IPR004839">
    <property type="entry name" value="Aminotransferase_I/II_large"/>
</dbReference>
<dbReference type="AlphaFoldDB" id="A0A0A7FUP9"/>
<evidence type="ECO:0000256" key="5">
    <source>
        <dbReference type="ARBA" id="ARBA00022898"/>
    </source>
</evidence>
<dbReference type="InterPro" id="IPR004838">
    <property type="entry name" value="NHTrfase_class1_PyrdxlP-BS"/>
</dbReference>
<dbReference type="KEGG" id="cbv:U729_82"/>
<organism evidence="8 9">
    <name type="scientific">Clostridium baratii str. Sullivan</name>
    <dbReference type="NCBI Taxonomy" id="1415775"/>
    <lineage>
        <taxon>Bacteria</taxon>
        <taxon>Bacillati</taxon>
        <taxon>Bacillota</taxon>
        <taxon>Clostridia</taxon>
        <taxon>Eubacteriales</taxon>
        <taxon>Clostridiaceae</taxon>
        <taxon>Clostridium</taxon>
    </lineage>
</organism>
<dbReference type="OrthoDB" id="9802328at2"/>
<comment type="similarity">
    <text evidence="2 6">Belongs to the class-I pyridoxal-phosphate-dependent aminotransferase family.</text>
</comment>
<dbReference type="CDD" id="cd00609">
    <property type="entry name" value="AAT_like"/>
    <property type="match status" value="1"/>
</dbReference>
<evidence type="ECO:0000256" key="4">
    <source>
        <dbReference type="ARBA" id="ARBA00022679"/>
    </source>
</evidence>
<comment type="cofactor">
    <cofactor evidence="1 6">
        <name>pyridoxal 5'-phosphate</name>
        <dbReference type="ChEBI" id="CHEBI:597326"/>
    </cofactor>
</comment>
<keyword evidence="4 6" id="KW-0808">Transferase</keyword>
<dbReference type="EMBL" id="CP006905">
    <property type="protein sequence ID" value="AIY82581.1"/>
    <property type="molecule type" value="Genomic_DNA"/>
</dbReference>
<dbReference type="EC" id="2.6.1.-" evidence="6"/>
<dbReference type="eggNOG" id="COG0436">
    <property type="taxonomic scope" value="Bacteria"/>
</dbReference>
<gene>
    <name evidence="8" type="ORF">U729_82</name>
</gene>
<evidence type="ECO:0000256" key="6">
    <source>
        <dbReference type="RuleBase" id="RU000481"/>
    </source>
</evidence>
<dbReference type="Gene3D" id="3.40.640.10">
    <property type="entry name" value="Type I PLP-dependent aspartate aminotransferase-like (Major domain)"/>
    <property type="match status" value="1"/>
</dbReference>
<dbReference type="STRING" id="1561.NPD11_2898"/>
<dbReference type="InterPro" id="IPR015424">
    <property type="entry name" value="PyrdxlP-dep_Trfase"/>
</dbReference>
<dbReference type="PROSITE" id="PS00105">
    <property type="entry name" value="AA_TRANSFER_CLASS_1"/>
    <property type="match status" value="1"/>
</dbReference>
<name>A0A0A7FUP9_9CLOT</name>
<dbReference type="InterPro" id="IPR050596">
    <property type="entry name" value="AspAT/PAT-like"/>
</dbReference>
<reference evidence="8 9" key="1">
    <citation type="journal article" date="2015" name="Infect. Genet. Evol.">
        <title>Genomic sequences of six botulinum neurotoxin-producing strains representing three clostridial species illustrate the mobility and diversity of botulinum neurotoxin genes.</title>
        <authorList>
            <person name="Smith T.J."/>
            <person name="Hill K.K."/>
            <person name="Xie G."/>
            <person name="Foley B.T."/>
            <person name="Williamson C.H."/>
            <person name="Foster J.T."/>
            <person name="Johnson S.L."/>
            <person name="Chertkov O."/>
            <person name="Teshima H."/>
            <person name="Gibbons H.S."/>
            <person name="Johnsky L.A."/>
            <person name="Karavis M.A."/>
            <person name="Smith L.A."/>
        </authorList>
    </citation>
    <scope>NUCLEOTIDE SEQUENCE [LARGE SCALE GENOMIC DNA]</scope>
    <source>
        <strain evidence="8 9">Sullivan</strain>
    </source>
</reference>
<accession>A0A0A7FUP9</accession>
<dbReference type="GO" id="GO:0030170">
    <property type="term" value="F:pyridoxal phosphate binding"/>
    <property type="evidence" value="ECO:0007669"/>
    <property type="project" value="InterPro"/>
</dbReference>
<dbReference type="RefSeq" id="WP_039310649.1">
    <property type="nucleotide sequence ID" value="NZ_CP006905.1"/>
</dbReference>
<dbReference type="InterPro" id="IPR015422">
    <property type="entry name" value="PyrdxlP-dep_Trfase_small"/>
</dbReference>